<evidence type="ECO:0000256" key="4">
    <source>
        <dbReference type="ARBA" id="ARBA00022729"/>
    </source>
</evidence>
<dbReference type="SUPFAM" id="SSF109998">
    <property type="entry name" value="Triger factor/SurA peptide-binding domain-like"/>
    <property type="match status" value="1"/>
</dbReference>
<accession>A0A071M8J4</accession>
<gene>
    <name evidence="10" type="ORF">DT99_22590</name>
</gene>
<dbReference type="PROSITE" id="PS51257">
    <property type="entry name" value="PROKAR_LIPOPROTEIN"/>
    <property type="match status" value="1"/>
</dbReference>
<comment type="caution">
    <text evidence="10">The sequence shown here is derived from an EMBL/GenBank/DDBJ whole genome shotgun (WGS) entry which is preliminary data.</text>
</comment>
<evidence type="ECO:0000256" key="1">
    <source>
        <dbReference type="ARBA" id="ARBA00000971"/>
    </source>
</evidence>
<proteinExistence type="inferred from homology"/>
<evidence type="ECO:0000256" key="7">
    <source>
        <dbReference type="PROSITE-ProRule" id="PRU00278"/>
    </source>
</evidence>
<feature type="chain" id="PRO_5007753932" description="peptidylprolyl isomerase" evidence="8">
    <location>
        <begin position="27"/>
        <end position="280"/>
    </location>
</feature>
<evidence type="ECO:0000256" key="5">
    <source>
        <dbReference type="ARBA" id="ARBA00023110"/>
    </source>
</evidence>
<reference evidence="10" key="1">
    <citation type="submission" date="2014-04" db="EMBL/GenBank/DDBJ databases">
        <title>In planta biocontrol of soil-borne Fusarium wilt of banana through a plant endophytic bacterium, Burkholderia cenocepacia 869T2.</title>
        <authorList>
            <person name="Ho Y.-N."/>
            <person name="Chiang H.-M."/>
            <person name="Chao C.-P."/>
            <person name="Su C.-C."/>
            <person name="Hsu H.-F."/>
            <person name="Guo C.-T."/>
            <person name="Hsieh J.-L."/>
            <person name="Huang C.-C."/>
        </authorList>
    </citation>
    <scope>NUCLEOTIDE SEQUENCE [LARGE SCALE GENOMIC DNA]</scope>
    <source>
        <strain evidence="10">869T2</strain>
    </source>
</reference>
<evidence type="ECO:0000313" key="10">
    <source>
        <dbReference type="EMBL" id="KEA57214.1"/>
    </source>
</evidence>
<dbReference type="AlphaFoldDB" id="A0A071M8J4"/>
<dbReference type="OrthoDB" id="8929268at2"/>
<dbReference type="GO" id="GO:0003755">
    <property type="term" value="F:peptidyl-prolyl cis-trans isomerase activity"/>
    <property type="evidence" value="ECO:0007669"/>
    <property type="project" value="UniProtKB-KW"/>
</dbReference>
<feature type="domain" description="PpiC" evidence="9">
    <location>
        <begin position="141"/>
        <end position="236"/>
    </location>
</feature>
<dbReference type="Gene3D" id="1.10.4030.10">
    <property type="entry name" value="Porin chaperone SurA, peptide-binding domain"/>
    <property type="match status" value="1"/>
</dbReference>
<name>A0A071M8J4_9BURK</name>
<sequence>MKKHHISIVSTLIALACACGAPVARAAGTKTETPLPSGVEAVVNDTPIARSDVDSMIETTGLTATPELRAQAKRELIAQHLVEQAAEKANYGSRPEVNRVVMRARTVAATDLYLRDNLHPQAVTDAQVKARYDDVVANAAQFEYRADVIAVADPADVNALVAELKQGAAFDAVAKKYNTTPNGGVAQWVELRTPVAEGKTGGLPVPLAQAITSLQPGAVAGPIRIGNAFAIVKLDEKRATTVPTFDAAKNVLRQQLEAQAQQRAMTALVDKLAQQAVIQQ</sequence>
<evidence type="ECO:0000256" key="6">
    <source>
        <dbReference type="ARBA" id="ARBA00023235"/>
    </source>
</evidence>
<dbReference type="InterPro" id="IPR027304">
    <property type="entry name" value="Trigger_fact/SurA_dom_sf"/>
</dbReference>
<keyword evidence="4 8" id="KW-0732">Signal</keyword>
<dbReference type="EC" id="5.2.1.8" evidence="3"/>
<keyword evidence="6 7" id="KW-0413">Isomerase</keyword>
<comment type="catalytic activity">
    <reaction evidence="1">
        <text>[protein]-peptidylproline (omega=180) = [protein]-peptidylproline (omega=0)</text>
        <dbReference type="Rhea" id="RHEA:16237"/>
        <dbReference type="Rhea" id="RHEA-COMP:10747"/>
        <dbReference type="Rhea" id="RHEA-COMP:10748"/>
        <dbReference type="ChEBI" id="CHEBI:83833"/>
        <dbReference type="ChEBI" id="CHEBI:83834"/>
        <dbReference type="EC" id="5.2.1.8"/>
    </reaction>
</comment>
<evidence type="ECO:0000256" key="3">
    <source>
        <dbReference type="ARBA" id="ARBA00013194"/>
    </source>
</evidence>
<dbReference type="PANTHER" id="PTHR47245:SF1">
    <property type="entry name" value="FOLDASE PROTEIN PRSA"/>
    <property type="match status" value="1"/>
</dbReference>
<dbReference type="PANTHER" id="PTHR47245">
    <property type="entry name" value="PEPTIDYLPROLYL ISOMERASE"/>
    <property type="match status" value="1"/>
</dbReference>
<dbReference type="Gene3D" id="3.10.50.40">
    <property type="match status" value="1"/>
</dbReference>
<dbReference type="SUPFAM" id="SSF54534">
    <property type="entry name" value="FKBP-like"/>
    <property type="match status" value="1"/>
</dbReference>
<evidence type="ECO:0000256" key="8">
    <source>
        <dbReference type="SAM" id="SignalP"/>
    </source>
</evidence>
<dbReference type="InterPro" id="IPR046357">
    <property type="entry name" value="PPIase_dom_sf"/>
</dbReference>
<protein>
    <recommendedName>
        <fullName evidence="3">peptidylprolyl isomerase</fullName>
        <ecNumber evidence="3">5.2.1.8</ecNumber>
    </recommendedName>
</protein>
<dbReference type="InterPro" id="IPR000297">
    <property type="entry name" value="PPIase_PpiC"/>
</dbReference>
<dbReference type="PROSITE" id="PS50198">
    <property type="entry name" value="PPIC_PPIASE_2"/>
    <property type="match status" value="1"/>
</dbReference>
<dbReference type="EMBL" id="JJOA01000020">
    <property type="protein sequence ID" value="KEA57214.1"/>
    <property type="molecule type" value="Genomic_DNA"/>
</dbReference>
<comment type="similarity">
    <text evidence="2">Belongs to the PpiC/parvulin rotamase family.</text>
</comment>
<organism evidence="10">
    <name type="scientific">Burkholderia cenocepacia</name>
    <dbReference type="NCBI Taxonomy" id="95486"/>
    <lineage>
        <taxon>Bacteria</taxon>
        <taxon>Pseudomonadati</taxon>
        <taxon>Pseudomonadota</taxon>
        <taxon>Betaproteobacteria</taxon>
        <taxon>Burkholderiales</taxon>
        <taxon>Burkholderiaceae</taxon>
        <taxon>Burkholderia</taxon>
        <taxon>Burkholderia cepacia complex</taxon>
    </lineage>
</organism>
<keyword evidence="5 7" id="KW-0697">Rotamase</keyword>
<dbReference type="Pfam" id="PF13145">
    <property type="entry name" value="Rotamase_2"/>
    <property type="match status" value="1"/>
</dbReference>
<evidence type="ECO:0000256" key="2">
    <source>
        <dbReference type="ARBA" id="ARBA00007656"/>
    </source>
</evidence>
<dbReference type="InterPro" id="IPR050245">
    <property type="entry name" value="PrsA_foldase"/>
</dbReference>
<feature type="signal peptide" evidence="8">
    <location>
        <begin position="1"/>
        <end position="26"/>
    </location>
</feature>
<evidence type="ECO:0000259" key="9">
    <source>
        <dbReference type="PROSITE" id="PS50198"/>
    </source>
</evidence>